<feature type="signal peptide" evidence="3">
    <location>
        <begin position="1"/>
        <end position="15"/>
    </location>
</feature>
<dbReference type="InterPro" id="IPR058536">
    <property type="entry name" value="Ig_CFAP65_4th"/>
</dbReference>
<dbReference type="GO" id="GO:0007288">
    <property type="term" value="P:sperm axoneme assembly"/>
    <property type="evidence" value="ECO:0007669"/>
    <property type="project" value="TreeGrafter"/>
</dbReference>
<name>A0A9Q1D1U1_CONCO</name>
<dbReference type="InterPro" id="IPR052614">
    <property type="entry name" value="CFAP65"/>
</dbReference>
<dbReference type="PANTHER" id="PTHR46127">
    <property type="entry name" value="CILIA- AND FLAGELLA-ASSOCIATED PROTEIN 65"/>
    <property type="match status" value="1"/>
</dbReference>
<evidence type="ECO:0008006" key="11">
    <source>
        <dbReference type="Google" id="ProtNLM"/>
    </source>
</evidence>
<comment type="caution">
    <text evidence="9">The sequence shown here is derived from an EMBL/GenBank/DDBJ whole genome shotgun (WGS) entry which is preliminary data.</text>
</comment>
<evidence type="ECO:0000259" key="8">
    <source>
        <dbReference type="Pfam" id="PF25249"/>
    </source>
</evidence>
<evidence type="ECO:0000313" key="10">
    <source>
        <dbReference type="Proteomes" id="UP001152803"/>
    </source>
</evidence>
<keyword evidence="3" id="KW-0732">Signal</keyword>
<dbReference type="GO" id="GO:0005737">
    <property type="term" value="C:cytoplasm"/>
    <property type="evidence" value="ECO:0007669"/>
    <property type="project" value="UniProtKB-SubCell"/>
</dbReference>
<dbReference type="InterPro" id="IPR057470">
    <property type="entry name" value="Ig_CFAP65_7th"/>
</dbReference>
<dbReference type="Gene3D" id="2.60.40.10">
    <property type="entry name" value="Immunoglobulins"/>
    <property type="match status" value="7"/>
</dbReference>
<dbReference type="PANTHER" id="PTHR46127:SF1">
    <property type="entry name" value="CILIA- AND FLAGELLA-ASSOCIATED PROTEIN 65"/>
    <property type="match status" value="1"/>
</dbReference>
<evidence type="ECO:0000259" key="5">
    <source>
        <dbReference type="Pfam" id="PF24507"/>
    </source>
</evidence>
<sequence length="1814" mass="199179">MSLLCSFAVSHLVLSACPSSGVMLAENPVNPLTSDLHQRSRCTKNGQRLTVVCGAAAGVLALRVLQGAVSRRSGTLQRVGTSKRTSYLGVETLAELVWDSWELGREYTKSLPLKNVHTKLHKLSFRAPASRVFSTLFPHTMVLSPGTTSTLPITFRPLERHEHSDSIEFHSSLGTFQVSLRATLPQHALVAPESVLLAPCGVLDSSQASFLLHNTSKLQTHFLWKVSKPFQLSPETGVLGPGEECHMTVMFRPQGALVFQQAAACVFGEQGESQCSVLLQGLAKYPHLQLCGVEQEDGCNVLEFGSVPISQSLERHFYILNPSSVSASFRLAGVGRVPLEGSVFGCEAREGRLSPGDRVKVSVSFSPLRPDCSSVEYLCLTCHGAPSTALLKLHGNSTGPEVTLRAAVLDFGCVSPGGEAWRTVEMANSAAAEGHFQFDTDASGHSVFTVDPPCGTLPGDSRLTLRVRFRPQRPIAHHRRAPCLLLHGDPLFLDLIGTCHSEELKPAILSSKHLKLYDLHLARGLTCYPPDILSAMLAAGSLQLDQEGALLLPEAALERPPVESGDMTERNLVEEYFQGGADSAGVGAHVTVAPAELLFPDGPRSLPLSITNHTKGRLSLAWTSNPDSPFSVSPASCDLPPLKSTAFRVTYAPLQRNTLHGAQLECFAWYTVLRDHRLVEEHTVCPPWCVTVRVSGHSFQPGCEHFTPRFSLQRPLVVFPALAEVCYRTALLQNVGDLPLAFSLGSEGSPSVSVHPSIGLVQPGALQVLTLRGVPPEDQAPTLSISMQINATPKYTQALTVLYVVEKPRVSLEGDGVLFFKPTALGYTSLRSHTLKNTSRLPLRFHWRIPSPDARVLSVQPESGVLQPSEAQVLKWSFAPLAEMQYNLRPCLTFWPTQVPGSKKSRLFLKVVGLASTGSLQAEQAVTDLGQLLAGSCQSCDLPLVNNGPCPLSFSLEVKQCIVGPGQEDSGREALALQLDSPRGTVPARSRMVLRSRVRLAHRAQYCWTISYRILSSSGSELAGPQYLCEVKAEGVFPVLQVTDVRGSGGVEGLSKLQLWGLFSVDRLNAYLRRDPTPPELTYRVPTRHSLQGSPSFFTPVLLDCNFSAAPLGSEPSSVLLMLENPGSIPVDWCFLFPEDQQLELECWAESVEFSPTELLHMKVQEQRLFSVSPRSGTLQPGQQRAVQLTHRHDFAGTDLLPVLLKLSHGREILLNFVGVTVERDMPFVHFSSSQHTFTPWPSGLQPPRQVYELYNGGAVPVRYHIDTAPLEQLTEDHFGHPVLQCLTPRGEVQPGHTAGLEWIFSPLEVKTYTVDVPVHVLDGDSVLVRFEGRGWDSRGAGEARGGPPSLPSTQRVALPGQLVFLSEEWVSLGDIPVCSHSTRILFLTNVSRTERVLYSWNLPRHRHQQVQVVPDSGLLAAGQSALCILTLQVSGSPSFYLLDLICQVTTERAMAQYEEELQRWEQERERQRNEFTFTEQGIEPPSHCLLDNHTQARDHLSKRLQSSILFTAECVTPTQRAGSMMRKYKTLPPICSSSDVLGVMEVRPSREEKRAQRKAAEVWRRPEQPRPFLVHLGVLNPKLPSLPDSGDRSLFSHGAEREIITHAVSSLLRSLIDDPQFQQSLVGSSADPVPYFSQIRSPQPQSVSSAEGPSLDLSPESQLHHSTQESETHQSTLQESQIDQDPLNESQIDQDPLNESQLHQDPLNESQLQQNTLLESLLRQDTLCESQPPQDTQLQEDGVSESELSNESVGESELEQPLQESIRGLPEFADLVEDVLLNTLQNLMTEAFLGEVLLTARPRTIALPPSASR</sequence>
<gene>
    <name evidence="9" type="ORF">COCON_G00195220</name>
</gene>
<dbReference type="InterPro" id="IPR013783">
    <property type="entry name" value="Ig-like_fold"/>
</dbReference>
<dbReference type="GO" id="GO:0036126">
    <property type="term" value="C:sperm flagellum"/>
    <property type="evidence" value="ECO:0007669"/>
    <property type="project" value="TreeGrafter"/>
</dbReference>
<evidence type="ECO:0000256" key="3">
    <source>
        <dbReference type="SAM" id="SignalP"/>
    </source>
</evidence>
<dbReference type="Proteomes" id="UP001152803">
    <property type="component" value="Unassembled WGS sequence"/>
</dbReference>
<dbReference type="SUPFAM" id="SSF49354">
    <property type="entry name" value="PapD-like"/>
    <property type="match status" value="1"/>
</dbReference>
<evidence type="ECO:0000313" key="9">
    <source>
        <dbReference type="EMBL" id="KAJ8255658.1"/>
    </source>
</evidence>
<evidence type="ECO:0000256" key="2">
    <source>
        <dbReference type="SAM" id="MobiDB-lite"/>
    </source>
</evidence>
<reference evidence="9" key="1">
    <citation type="journal article" date="2023" name="Science">
        <title>Genome structures resolve the early diversification of teleost fishes.</title>
        <authorList>
            <person name="Parey E."/>
            <person name="Louis A."/>
            <person name="Montfort J."/>
            <person name="Bouchez O."/>
            <person name="Roques C."/>
            <person name="Iampietro C."/>
            <person name="Lluch J."/>
            <person name="Castinel A."/>
            <person name="Donnadieu C."/>
            <person name="Desvignes T."/>
            <person name="Floi Bucao C."/>
            <person name="Jouanno E."/>
            <person name="Wen M."/>
            <person name="Mejri S."/>
            <person name="Dirks R."/>
            <person name="Jansen H."/>
            <person name="Henkel C."/>
            <person name="Chen W.J."/>
            <person name="Zahm M."/>
            <person name="Cabau C."/>
            <person name="Klopp C."/>
            <person name="Thompson A.W."/>
            <person name="Robinson-Rechavi M."/>
            <person name="Braasch I."/>
            <person name="Lecointre G."/>
            <person name="Bobe J."/>
            <person name="Postlethwait J.H."/>
            <person name="Berthelot C."/>
            <person name="Roest Crollius H."/>
            <person name="Guiguen Y."/>
        </authorList>
    </citation>
    <scope>NUCLEOTIDE SEQUENCE</scope>
    <source>
        <strain evidence="9">Concon-B</strain>
    </source>
</reference>
<feature type="domain" description="CFAP65 seventh Ig-like" evidence="8">
    <location>
        <begin position="813"/>
        <end position="887"/>
    </location>
</feature>
<feature type="region of interest" description="Disordered" evidence="2">
    <location>
        <begin position="1636"/>
        <end position="1694"/>
    </location>
</feature>
<dbReference type="InterPro" id="IPR056305">
    <property type="entry name" value="Ig_CFAP65_10th"/>
</dbReference>
<dbReference type="InterPro" id="IPR056344">
    <property type="entry name" value="Ig_CFAP65-like_9th"/>
</dbReference>
<evidence type="ECO:0000256" key="1">
    <source>
        <dbReference type="SAM" id="Coils"/>
    </source>
</evidence>
<protein>
    <recommendedName>
        <fullName evidence="11">Coiled-coil domain-containing protein 108</fullName>
    </recommendedName>
</protein>
<evidence type="ECO:0000259" key="4">
    <source>
        <dbReference type="Pfam" id="PF24291"/>
    </source>
</evidence>
<dbReference type="EMBL" id="JAFJMO010000015">
    <property type="protein sequence ID" value="KAJ8255658.1"/>
    <property type="molecule type" value="Genomic_DNA"/>
</dbReference>
<feature type="domain" description="CFAP65 eight Ig-like" evidence="7">
    <location>
        <begin position="918"/>
        <end position="1035"/>
    </location>
</feature>
<dbReference type="Pfam" id="PF24291">
    <property type="entry name" value="Ig_CFAP65"/>
    <property type="match status" value="1"/>
</dbReference>
<feature type="compositionally biased region" description="Polar residues" evidence="2">
    <location>
        <begin position="1639"/>
        <end position="1652"/>
    </location>
</feature>
<proteinExistence type="predicted"/>
<feature type="coiled-coil region" evidence="1">
    <location>
        <begin position="1448"/>
        <end position="1475"/>
    </location>
</feature>
<evidence type="ECO:0000259" key="7">
    <source>
        <dbReference type="Pfam" id="PF25248"/>
    </source>
</evidence>
<accession>A0A9Q1D1U1</accession>
<dbReference type="Pfam" id="PF25248">
    <property type="entry name" value="Ig_CFAP65_8th"/>
    <property type="match status" value="1"/>
</dbReference>
<organism evidence="9 10">
    <name type="scientific">Conger conger</name>
    <name type="common">Conger eel</name>
    <name type="synonym">Muraena conger</name>
    <dbReference type="NCBI Taxonomy" id="82655"/>
    <lineage>
        <taxon>Eukaryota</taxon>
        <taxon>Metazoa</taxon>
        <taxon>Chordata</taxon>
        <taxon>Craniata</taxon>
        <taxon>Vertebrata</taxon>
        <taxon>Euteleostomi</taxon>
        <taxon>Actinopterygii</taxon>
        <taxon>Neopterygii</taxon>
        <taxon>Teleostei</taxon>
        <taxon>Anguilliformes</taxon>
        <taxon>Congridae</taxon>
        <taxon>Conger</taxon>
    </lineage>
</organism>
<feature type="domain" description="CFAP65 fourth Ig-like" evidence="5">
    <location>
        <begin position="409"/>
        <end position="502"/>
    </location>
</feature>
<evidence type="ECO:0000259" key="6">
    <source>
        <dbReference type="Pfam" id="PF24816"/>
    </source>
</evidence>
<dbReference type="Pfam" id="PF25249">
    <property type="entry name" value="Ig_CFAP65_7th"/>
    <property type="match status" value="2"/>
</dbReference>
<feature type="domain" description="CFAP65 tenth Ig-like" evidence="4">
    <location>
        <begin position="1222"/>
        <end position="1339"/>
    </location>
</feature>
<dbReference type="InterPro" id="IPR057467">
    <property type="entry name" value="Ig_CFAP65_8th"/>
</dbReference>
<keyword evidence="10" id="KW-1185">Reference proteome</keyword>
<dbReference type="Pfam" id="PF24507">
    <property type="entry name" value="Ig_CFAP65_4th"/>
    <property type="match status" value="1"/>
</dbReference>
<dbReference type="OrthoDB" id="415597at2759"/>
<feature type="compositionally biased region" description="Basic and acidic residues" evidence="2">
    <location>
        <begin position="1663"/>
        <end position="1673"/>
    </location>
</feature>
<feature type="compositionally biased region" description="Polar residues" evidence="2">
    <location>
        <begin position="1674"/>
        <end position="1694"/>
    </location>
</feature>
<dbReference type="InterPro" id="IPR008962">
    <property type="entry name" value="PapD-like_sf"/>
</dbReference>
<keyword evidence="1" id="KW-0175">Coiled coil</keyword>
<dbReference type="Pfam" id="PF24816">
    <property type="entry name" value="Ig_CFAP65__9th"/>
    <property type="match status" value="1"/>
</dbReference>
<feature type="chain" id="PRO_5040168931" description="Coiled-coil domain-containing protein 108" evidence="3">
    <location>
        <begin position="16"/>
        <end position="1814"/>
    </location>
</feature>
<feature type="domain" description="CFAP65 seventh Ig-like" evidence="8">
    <location>
        <begin position="194"/>
        <end position="276"/>
    </location>
</feature>
<feature type="domain" description="CFAP65-like ninth Ig-like" evidence="6">
    <location>
        <begin position="1038"/>
        <end position="1219"/>
    </location>
</feature>
<feature type="region of interest" description="Disordered" evidence="2">
    <location>
        <begin position="1732"/>
        <end position="1763"/>
    </location>
</feature>